<keyword evidence="4" id="KW-1185">Reference proteome</keyword>
<dbReference type="PROSITE" id="PS50005">
    <property type="entry name" value="TPR"/>
    <property type="match status" value="1"/>
</dbReference>
<dbReference type="EMBL" id="CP063849">
    <property type="protein sequence ID" value="QOY88629.1"/>
    <property type="molecule type" value="Genomic_DNA"/>
</dbReference>
<dbReference type="SMART" id="SM00028">
    <property type="entry name" value="TPR"/>
    <property type="match status" value="5"/>
</dbReference>
<evidence type="ECO:0000259" key="2">
    <source>
        <dbReference type="Pfam" id="PF12770"/>
    </source>
</evidence>
<name>A0A7S7SKR6_PALFE</name>
<gene>
    <name evidence="3" type="ORF">IRI77_01315</name>
</gene>
<dbReference type="RefSeq" id="WP_194450291.1">
    <property type="nucleotide sequence ID" value="NZ_CP063849.1"/>
</dbReference>
<reference evidence="3 4" key="1">
    <citation type="submission" date="2020-10" db="EMBL/GenBank/DDBJ databases">
        <title>Complete genome sequence of Paludibaculum fermentans P105T, a facultatively anaerobic acidobacterium capable of dissimilatory Fe(III) reduction.</title>
        <authorList>
            <person name="Dedysh S.N."/>
            <person name="Beletsky A.V."/>
            <person name="Kulichevskaya I.S."/>
            <person name="Mardanov A.V."/>
            <person name="Ravin N.V."/>
        </authorList>
    </citation>
    <scope>NUCLEOTIDE SEQUENCE [LARGE SCALE GENOMIC DNA]</scope>
    <source>
        <strain evidence="3 4">P105</strain>
    </source>
</reference>
<keyword evidence="1" id="KW-0802">TPR repeat</keyword>
<feature type="repeat" description="TPR" evidence="1">
    <location>
        <begin position="263"/>
        <end position="296"/>
    </location>
</feature>
<dbReference type="PROSITE" id="PS51257">
    <property type="entry name" value="PROKAR_LIPOPROTEIN"/>
    <property type="match status" value="1"/>
</dbReference>
<dbReference type="InterPro" id="IPR024983">
    <property type="entry name" value="CHAT_dom"/>
</dbReference>
<dbReference type="InterPro" id="IPR019734">
    <property type="entry name" value="TPR_rpt"/>
</dbReference>
<dbReference type="PANTHER" id="PTHR10098">
    <property type="entry name" value="RAPSYN-RELATED"/>
    <property type="match status" value="1"/>
</dbReference>
<dbReference type="KEGG" id="pfer:IRI77_01315"/>
<organism evidence="3 4">
    <name type="scientific">Paludibaculum fermentans</name>
    <dbReference type="NCBI Taxonomy" id="1473598"/>
    <lineage>
        <taxon>Bacteria</taxon>
        <taxon>Pseudomonadati</taxon>
        <taxon>Acidobacteriota</taxon>
        <taxon>Terriglobia</taxon>
        <taxon>Bryobacterales</taxon>
        <taxon>Bryobacteraceae</taxon>
        <taxon>Paludibaculum</taxon>
    </lineage>
</organism>
<dbReference type="Pfam" id="PF13424">
    <property type="entry name" value="TPR_12"/>
    <property type="match status" value="1"/>
</dbReference>
<sequence>MRTGTLGLMLRWCLLFALLVCGCSRFQSAPQTRFEEVTRLYRTGRLQAALHNLDGHEDWRKSKSSEWRSRFRTLRAEILLAQGKPAEASKELTDAAPGARWEARRQMVIGGVCLRQGRFDEGQVALEKARQLAEQTGDSETALLSMVYEGARLARKGDQRSAEEVTRVALAEAMKRKDAYSEAAACNNMAFLRLRQLRYDESIAFTRQAVAAADRIDARWIAGRSATNAALCYAQLGDIPRALEWQSRVAANLEMVGDRANLKDSLGEMGSMYLIQGRFDEAVQSYHKAFDLARELHDDPATWAGNLALAYLSAQKWQDAANWNQQAWESKADRSNETALNYLRLNRGFIAAGQERFDEAAKDFQQVLASSGGNRGLLWDAHAGLARVEIARKRFAAAKPHFEAALQQIETARIELRNRESKITFLARLIRFHQDYVEALMARGETEAALRVAESSRGRILAAQSERAAPPVAADIVARARRFASERKTAVLFYWTAPKRSWLWTITATGVRSHELPPASRLEEQVKLYRNEIEKSLRDPLRETADGPGSQLYQMLLGAASEAEGIARVTVIPDGAVHLINLESLPVPRPQPHYWLEDVTLSIAPSLTMLTASDPAPQTGEGLLLVGAPDAPDPEYPALESARRELTGIAAKFPALHKTVLEGSNATRTNYRKARAEQYALVHFAAHAEVGRVSPLDSAIILAREGDQFRLYAREILSTPKLQARLVTISACSSAGTTSYAGEGLIGLSWAFLEAGARAVVAGLWDVSDSSSAELMTWLYEGIAAGRAPDEALRAAKLRMLKGGDFRRPYYWAPYQVYVR</sequence>
<dbReference type="SUPFAM" id="SSF48452">
    <property type="entry name" value="TPR-like"/>
    <property type="match status" value="2"/>
</dbReference>
<dbReference type="Pfam" id="PF12770">
    <property type="entry name" value="CHAT"/>
    <property type="match status" value="1"/>
</dbReference>
<dbReference type="PANTHER" id="PTHR10098:SF108">
    <property type="entry name" value="TETRATRICOPEPTIDE REPEAT PROTEIN 28"/>
    <property type="match status" value="1"/>
</dbReference>
<dbReference type="InterPro" id="IPR011990">
    <property type="entry name" value="TPR-like_helical_dom_sf"/>
</dbReference>
<protein>
    <submittedName>
        <fullName evidence="3">CHAT domain-containing protein</fullName>
    </submittedName>
</protein>
<evidence type="ECO:0000313" key="3">
    <source>
        <dbReference type="EMBL" id="QOY88629.1"/>
    </source>
</evidence>
<proteinExistence type="predicted"/>
<evidence type="ECO:0000313" key="4">
    <source>
        <dbReference type="Proteomes" id="UP000593892"/>
    </source>
</evidence>
<feature type="domain" description="CHAT" evidence="2">
    <location>
        <begin position="548"/>
        <end position="817"/>
    </location>
</feature>
<evidence type="ECO:0000256" key="1">
    <source>
        <dbReference type="PROSITE-ProRule" id="PRU00339"/>
    </source>
</evidence>
<dbReference type="Gene3D" id="1.25.40.10">
    <property type="entry name" value="Tetratricopeptide repeat domain"/>
    <property type="match status" value="2"/>
</dbReference>
<dbReference type="Proteomes" id="UP000593892">
    <property type="component" value="Chromosome"/>
</dbReference>
<dbReference type="AlphaFoldDB" id="A0A7S7SKR6"/>
<accession>A0A7S7SKR6</accession>